<proteinExistence type="predicted"/>
<dbReference type="EMBL" id="JACCBE010000001">
    <property type="protein sequence ID" value="NYD58770.1"/>
    <property type="molecule type" value="Genomic_DNA"/>
</dbReference>
<keyword evidence="2" id="KW-0223">Dioxygenase</keyword>
<name>A0A7Y9F378_9ACTN</name>
<dbReference type="InterPro" id="IPR011051">
    <property type="entry name" value="RmlC_Cupin_sf"/>
</dbReference>
<organism evidence="2 3">
    <name type="scientific">Nocardioides marinisabuli</name>
    <dbReference type="NCBI Taxonomy" id="419476"/>
    <lineage>
        <taxon>Bacteria</taxon>
        <taxon>Bacillati</taxon>
        <taxon>Actinomycetota</taxon>
        <taxon>Actinomycetes</taxon>
        <taxon>Propionibacteriales</taxon>
        <taxon>Nocardioidaceae</taxon>
        <taxon>Nocardioides</taxon>
    </lineage>
</organism>
<dbReference type="Proteomes" id="UP000516957">
    <property type="component" value="Unassembled WGS sequence"/>
</dbReference>
<dbReference type="RefSeq" id="WP_179616331.1">
    <property type="nucleotide sequence ID" value="NZ_CP059163.1"/>
</dbReference>
<dbReference type="Pfam" id="PF07883">
    <property type="entry name" value="Cupin_2"/>
    <property type="match status" value="1"/>
</dbReference>
<comment type="caution">
    <text evidence="2">The sequence shown here is derived from an EMBL/GenBank/DDBJ whole genome shotgun (WGS) entry which is preliminary data.</text>
</comment>
<dbReference type="PANTHER" id="PTHR37694:SF1">
    <property type="entry name" value="SLR8022 PROTEIN"/>
    <property type="match status" value="1"/>
</dbReference>
<sequence length="110" mass="11251">MEAVSLVRLGHEHLSRAAGATAGRSSVTVHGGQGYALHQTLIALAAGHGLDEHRHTGEATLQVVHGTVDLVTSDETVRLRTGDHAVVPAAAHSVAASEDSVVLLTTTAGH</sequence>
<protein>
    <submittedName>
        <fullName evidence="2">Quercetin dioxygenase-like cupin family protein</fullName>
    </submittedName>
</protein>
<dbReference type="InterPro" id="IPR013096">
    <property type="entry name" value="Cupin_2"/>
</dbReference>
<keyword evidence="3" id="KW-1185">Reference proteome</keyword>
<gene>
    <name evidence="2" type="ORF">BKA08_003008</name>
</gene>
<dbReference type="GO" id="GO:0051213">
    <property type="term" value="F:dioxygenase activity"/>
    <property type="evidence" value="ECO:0007669"/>
    <property type="project" value="UniProtKB-KW"/>
</dbReference>
<evidence type="ECO:0000313" key="3">
    <source>
        <dbReference type="Proteomes" id="UP000516957"/>
    </source>
</evidence>
<keyword evidence="2" id="KW-0560">Oxidoreductase</keyword>
<reference evidence="2 3" key="1">
    <citation type="submission" date="2020-07" db="EMBL/GenBank/DDBJ databases">
        <title>Sequencing the genomes of 1000 actinobacteria strains.</title>
        <authorList>
            <person name="Klenk H.-P."/>
        </authorList>
    </citation>
    <scope>NUCLEOTIDE SEQUENCE [LARGE SCALE GENOMIC DNA]</scope>
    <source>
        <strain evidence="2 3">DSM 18965</strain>
    </source>
</reference>
<feature type="domain" description="Cupin type-2" evidence="1">
    <location>
        <begin position="42"/>
        <end position="101"/>
    </location>
</feature>
<dbReference type="SUPFAM" id="SSF51182">
    <property type="entry name" value="RmlC-like cupins"/>
    <property type="match status" value="1"/>
</dbReference>
<dbReference type="AlphaFoldDB" id="A0A7Y9F378"/>
<evidence type="ECO:0000259" key="1">
    <source>
        <dbReference type="Pfam" id="PF07883"/>
    </source>
</evidence>
<dbReference type="InterPro" id="IPR014710">
    <property type="entry name" value="RmlC-like_jellyroll"/>
</dbReference>
<accession>A0A7Y9F378</accession>
<dbReference type="PANTHER" id="PTHR37694">
    <property type="entry name" value="SLR8022 PROTEIN"/>
    <property type="match status" value="1"/>
</dbReference>
<evidence type="ECO:0000313" key="2">
    <source>
        <dbReference type="EMBL" id="NYD58770.1"/>
    </source>
</evidence>
<dbReference type="Gene3D" id="2.60.120.10">
    <property type="entry name" value="Jelly Rolls"/>
    <property type="match status" value="1"/>
</dbReference>